<keyword evidence="3" id="KW-1185">Reference proteome</keyword>
<feature type="non-terminal residue" evidence="2">
    <location>
        <position position="156"/>
    </location>
</feature>
<feature type="domain" description="DDE-1" evidence="1">
    <location>
        <begin position="1"/>
        <end position="79"/>
    </location>
</feature>
<dbReference type="AlphaFoldDB" id="A0A443Q936"/>
<proteinExistence type="predicted"/>
<reference evidence="2 3" key="1">
    <citation type="journal article" date="2018" name="Gigascience">
        <title>Genomes of trombidid mites reveal novel predicted allergens and laterally-transferred genes associated with secondary metabolism.</title>
        <authorList>
            <person name="Dong X."/>
            <person name="Chaisiri K."/>
            <person name="Xia D."/>
            <person name="Armstrong S.D."/>
            <person name="Fang Y."/>
            <person name="Donnelly M.J."/>
            <person name="Kadowaki T."/>
            <person name="McGarry J.W."/>
            <person name="Darby A.C."/>
            <person name="Makepeace B.L."/>
        </authorList>
    </citation>
    <scope>NUCLEOTIDE SEQUENCE [LARGE SCALE GENOMIC DNA]</scope>
    <source>
        <strain evidence="2">UoL-UT</strain>
    </source>
</reference>
<dbReference type="OrthoDB" id="6504929at2759"/>
<dbReference type="InterPro" id="IPR004875">
    <property type="entry name" value="DDE_SF_endonuclease_dom"/>
</dbReference>
<dbReference type="VEuPathDB" id="VectorBase:LDEU014578"/>
<dbReference type="EMBL" id="NCKV01063433">
    <property type="protein sequence ID" value="RWR99498.1"/>
    <property type="molecule type" value="Genomic_DNA"/>
</dbReference>
<dbReference type="GO" id="GO:0003676">
    <property type="term" value="F:nucleic acid binding"/>
    <property type="evidence" value="ECO:0007669"/>
    <property type="project" value="InterPro"/>
</dbReference>
<evidence type="ECO:0000259" key="1">
    <source>
        <dbReference type="Pfam" id="PF03184"/>
    </source>
</evidence>
<dbReference type="Proteomes" id="UP000288716">
    <property type="component" value="Unassembled WGS sequence"/>
</dbReference>
<evidence type="ECO:0000313" key="3">
    <source>
        <dbReference type="Proteomes" id="UP000288716"/>
    </source>
</evidence>
<dbReference type="Pfam" id="PF03184">
    <property type="entry name" value="DDE_1"/>
    <property type="match status" value="1"/>
</dbReference>
<name>A0A443Q936_9ACAR</name>
<sequence>MCFLPPNTTAALQPVDQGIGKSLKVQYRKMVINRLITLMDSNAVENAVSLAKAINMLDCCQWLFLAWNNVSTDCIIKCFRKAGIGESICSQEIIVAPEFPITIMNGMTTEEYISFDENLPICDEIVDFENYIMQRITKDCNEETIDSSTESEEEEL</sequence>
<gene>
    <name evidence="2" type="ORF">B4U80_09818</name>
</gene>
<accession>A0A443Q936</accession>
<organism evidence="2 3">
    <name type="scientific">Leptotrombidium deliense</name>
    <dbReference type="NCBI Taxonomy" id="299467"/>
    <lineage>
        <taxon>Eukaryota</taxon>
        <taxon>Metazoa</taxon>
        <taxon>Ecdysozoa</taxon>
        <taxon>Arthropoda</taxon>
        <taxon>Chelicerata</taxon>
        <taxon>Arachnida</taxon>
        <taxon>Acari</taxon>
        <taxon>Acariformes</taxon>
        <taxon>Trombidiformes</taxon>
        <taxon>Prostigmata</taxon>
        <taxon>Anystina</taxon>
        <taxon>Parasitengona</taxon>
        <taxon>Trombiculoidea</taxon>
        <taxon>Trombiculidae</taxon>
        <taxon>Leptotrombidium</taxon>
    </lineage>
</organism>
<dbReference type="STRING" id="299467.A0A443Q936"/>
<evidence type="ECO:0000313" key="2">
    <source>
        <dbReference type="EMBL" id="RWR99498.1"/>
    </source>
</evidence>
<comment type="caution">
    <text evidence="2">The sequence shown here is derived from an EMBL/GenBank/DDBJ whole genome shotgun (WGS) entry which is preliminary data.</text>
</comment>
<protein>
    <submittedName>
        <fullName evidence="2">Tigger transposable element-derived protein 6-like protein</fullName>
    </submittedName>
</protein>